<proteinExistence type="predicted"/>
<accession>A0A2H9TM75</accession>
<dbReference type="InterPro" id="IPR011048">
    <property type="entry name" value="Haem_d1_sf"/>
</dbReference>
<comment type="caution">
    <text evidence="1">The sequence shown here is derived from an EMBL/GenBank/DDBJ whole genome shotgun (WGS) entry which is preliminary data.</text>
</comment>
<evidence type="ECO:0000313" key="2">
    <source>
        <dbReference type="Proteomes" id="UP000240830"/>
    </source>
</evidence>
<organism evidence="1 2">
    <name type="scientific">Paramicrosporidium saccamoebae</name>
    <dbReference type="NCBI Taxonomy" id="1246581"/>
    <lineage>
        <taxon>Eukaryota</taxon>
        <taxon>Fungi</taxon>
        <taxon>Fungi incertae sedis</taxon>
        <taxon>Cryptomycota</taxon>
        <taxon>Cryptomycota incertae sedis</taxon>
        <taxon>Paramicrosporidium</taxon>
    </lineage>
</organism>
<protein>
    <recommendedName>
        <fullName evidence="3">F-box domain-containing protein</fullName>
    </recommendedName>
</protein>
<name>A0A2H9TM75_9FUNG</name>
<keyword evidence="2" id="KW-1185">Reference proteome</keyword>
<sequence>MESIAPEILAKTFAYLDAADFVWKAAFLQEWGREPTLRVASNWRAEFVSRFRGRRTWLGNMQLACYRFRDVGGVSSARLALDRRSLTLATPECLINAVFASDSKLTRSAMYYSRTYDEEAMVSVANISGEGKFAVGLDNGSLVIYDQIPMGSLTRNYSVLAAPPTRDPLPAQRIDWIGPQSVVLLCRRGFFPTSRLIWWERNELRCVIERNDVNSWCVHKQSLYWSAGGSVGCERWTVKTFDVSIDRLFVYTNFLVAAALHQSAELVFIDPENGTILKRIAMGSNLICLKMSADQSFCIAVDETSNISRIVVEEGAIKVTAINTVPLSSRIKDIASDETIVLVLCEDSLQIYDSISSELLREHTIPGKLRRMSGPDLDGEGHLMAEILSFDGRGRLLVRWGLRSVQFWNFGSRIAQIEQSRRALTDRTTNRPTKTDIARDLNEDLEAYEDAREETAERQRIVAEFTVEGMDEAEMLQYAQLMSMEEGTGLGVEESGCHTTPADHEDEDLQTALRLSLCTD</sequence>
<dbReference type="SUPFAM" id="SSF51004">
    <property type="entry name" value="C-terminal (heme d1) domain of cytochrome cd1-nitrite reductase"/>
    <property type="match status" value="1"/>
</dbReference>
<dbReference type="AlphaFoldDB" id="A0A2H9TM75"/>
<evidence type="ECO:0008006" key="3">
    <source>
        <dbReference type="Google" id="ProtNLM"/>
    </source>
</evidence>
<dbReference type="EMBL" id="MTSL01000101">
    <property type="protein sequence ID" value="PJF18819.1"/>
    <property type="molecule type" value="Genomic_DNA"/>
</dbReference>
<dbReference type="Proteomes" id="UP000240830">
    <property type="component" value="Unassembled WGS sequence"/>
</dbReference>
<gene>
    <name evidence="1" type="ORF">PSACC_01322</name>
</gene>
<evidence type="ECO:0000313" key="1">
    <source>
        <dbReference type="EMBL" id="PJF18819.1"/>
    </source>
</evidence>
<reference evidence="1 2" key="1">
    <citation type="submission" date="2016-10" db="EMBL/GenBank/DDBJ databases">
        <title>The genome of Paramicrosporidium saccamoebae is the missing link in understanding Cryptomycota and Microsporidia evolution.</title>
        <authorList>
            <person name="Quandt C.A."/>
            <person name="Beaudet D."/>
            <person name="Corsaro D."/>
            <person name="Michel R."/>
            <person name="Corradi N."/>
            <person name="James T."/>
        </authorList>
    </citation>
    <scope>NUCLEOTIDE SEQUENCE [LARGE SCALE GENOMIC DNA]</scope>
    <source>
        <strain evidence="1 2">KSL3</strain>
    </source>
</reference>